<dbReference type="PATRIC" id="fig|76856.3.peg.111"/>
<evidence type="ECO:0000313" key="2">
    <source>
        <dbReference type="Proteomes" id="UP000054800"/>
    </source>
</evidence>
<evidence type="ECO:0000313" key="1">
    <source>
        <dbReference type="EMBL" id="KUL98313.1"/>
    </source>
</evidence>
<protein>
    <submittedName>
        <fullName evidence="1">Uncharacterized protein</fullName>
    </submittedName>
</protein>
<organism evidence="1 2">
    <name type="scientific">Fusobacterium nucleatum subsp. nucleatum</name>
    <dbReference type="NCBI Taxonomy" id="76856"/>
    <lineage>
        <taxon>Bacteria</taxon>
        <taxon>Fusobacteriati</taxon>
        <taxon>Fusobacteriota</taxon>
        <taxon>Fusobacteriia</taxon>
        <taxon>Fusobacteriales</taxon>
        <taxon>Fusobacteriaceae</taxon>
        <taxon>Fusobacterium</taxon>
    </lineage>
</organism>
<proteinExistence type="predicted"/>
<dbReference type="EMBL" id="LMVH01000001">
    <property type="protein sequence ID" value="KUL98313.1"/>
    <property type="molecule type" value="Genomic_DNA"/>
</dbReference>
<accession>A0A0M3UWA5</accession>
<comment type="caution">
    <text evidence="1">The sequence shown here is derived from an EMBL/GenBank/DDBJ whole genome shotgun (WGS) entry which is preliminary data.</text>
</comment>
<name>A0A0M3UWA5_FUSNC</name>
<gene>
    <name evidence="1" type="ORF">RO03_01935</name>
</gene>
<reference evidence="1 2" key="1">
    <citation type="submission" date="2015-10" db="EMBL/GenBank/DDBJ databases">
        <authorList>
            <person name="Gilbert D.G."/>
        </authorList>
    </citation>
    <scope>NUCLEOTIDE SEQUENCE [LARGE SCALE GENOMIC DNA]</scope>
    <source>
        <strain evidence="1 2">ChDC F311</strain>
    </source>
</reference>
<sequence length="66" mass="7501">MSVNSLLVIFINILPLFLNKKTDLSPHYGFSRQTQQVVVSYLKYTVSVITIDIRDFSDLLKTAPTP</sequence>
<dbReference type="AlphaFoldDB" id="A0A0M3UWA5"/>
<dbReference type="Proteomes" id="UP000054800">
    <property type="component" value="Unassembled WGS sequence"/>
</dbReference>